<protein>
    <recommendedName>
        <fullName evidence="12">Fatty acid desaturase domain-containing protein</fullName>
    </recommendedName>
</protein>
<evidence type="ECO:0000256" key="1">
    <source>
        <dbReference type="ARBA" id="ARBA00004141"/>
    </source>
</evidence>
<dbReference type="PANTHER" id="PTHR19353">
    <property type="entry name" value="FATTY ACID DESATURASE 2"/>
    <property type="match status" value="1"/>
</dbReference>
<dbReference type="AlphaFoldDB" id="A0AAD3D8E9"/>
<dbReference type="GO" id="GO:0046872">
    <property type="term" value="F:metal ion binding"/>
    <property type="evidence" value="ECO:0007669"/>
    <property type="project" value="UniProtKB-KW"/>
</dbReference>
<keyword evidence="4" id="KW-0349">Heme</keyword>
<evidence type="ECO:0000256" key="7">
    <source>
        <dbReference type="ARBA" id="ARBA00022989"/>
    </source>
</evidence>
<keyword evidence="6" id="KW-0479">Metal-binding</keyword>
<comment type="similarity">
    <text evidence="3">Belongs to the fatty acid desaturase type 1 family.</text>
</comment>
<evidence type="ECO:0000256" key="6">
    <source>
        <dbReference type="ARBA" id="ARBA00022723"/>
    </source>
</evidence>
<keyword evidence="9" id="KW-0408">Iron</keyword>
<dbReference type="Pfam" id="PF00487">
    <property type="entry name" value="FA_desaturase"/>
    <property type="match status" value="1"/>
</dbReference>
<keyword evidence="8" id="KW-0560">Oxidoreductase</keyword>
<keyword evidence="5" id="KW-0812">Transmembrane</keyword>
<comment type="subcellular location">
    <subcellularLocation>
        <location evidence="1">Membrane</location>
        <topology evidence="1">Multi-pass membrane protein</topology>
    </subcellularLocation>
</comment>
<gene>
    <name evidence="13" type="ORF">CTEN210_15186</name>
</gene>
<feature type="domain" description="Fatty acid desaturase" evidence="12">
    <location>
        <begin position="34"/>
        <end position="299"/>
    </location>
</feature>
<dbReference type="InterPro" id="IPR005804">
    <property type="entry name" value="FA_desaturase_dom"/>
</dbReference>
<comment type="caution">
    <text evidence="13">The sequence shown here is derived from an EMBL/GenBank/DDBJ whole genome shotgun (WGS) entry which is preliminary data.</text>
</comment>
<sequence>MMYSKCMLLSIDTCHGGYNRVDCGKYNSRGFALNTIYRRVSDWLDWMLPEAWNVEHNRLHHYHLGEPLDPDLVERNLEFLRKMEIPLIGKYIQVLAFMPVWKWFYYAPNTYKELQIAKLNSERKELPDGLKPEEAVTIRTLFNPKDKDELAMRELIDPTKFVAEILGPFLVSRFLLLPAPLLLIPNVGVTFFMHAITNLLLAEMLTNVHGFITIVTNHAGDDLYKFDDEVKPKSGSFYVRQIVSSANYATGSDLIDFSHGWLNYQIEHHTWPDLSMLQYQKAQPQLKAICEKYGVPYVQENVFERLRKTVDIMVGKTSMMNFPTHLEPEKDKALRGVTWKSTNGAIDDEE</sequence>
<dbReference type="PANTHER" id="PTHR19353:SF30">
    <property type="entry name" value="DELTA 8-(E)-SPHINGOLIPID DESATURASE"/>
    <property type="match status" value="1"/>
</dbReference>
<evidence type="ECO:0000256" key="10">
    <source>
        <dbReference type="ARBA" id="ARBA00023098"/>
    </source>
</evidence>
<evidence type="ECO:0000256" key="11">
    <source>
        <dbReference type="ARBA" id="ARBA00023136"/>
    </source>
</evidence>
<name>A0AAD3D8E9_9STRA</name>
<evidence type="ECO:0000256" key="8">
    <source>
        <dbReference type="ARBA" id="ARBA00023002"/>
    </source>
</evidence>
<comment type="pathway">
    <text evidence="2">Lipid metabolism.</text>
</comment>
<dbReference type="InterPro" id="IPR012171">
    <property type="entry name" value="Fatty_acid_desaturase"/>
</dbReference>
<dbReference type="EMBL" id="BLLK01000062">
    <property type="protein sequence ID" value="GFH58710.1"/>
    <property type="molecule type" value="Genomic_DNA"/>
</dbReference>
<evidence type="ECO:0000256" key="4">
    <source>
        <dbReference type="ARBA" id="ARBA00022617"/>
    </source>
</evidence>
<proteinExistence type="inferred from homology"/>
<keyword evidence="14" id="KW-1185">Reference proteome</keyword>
<dbReference type="GO" id="GO:0006629">
    <property type="term" value="P:lipid metabolic process"/>
    <property type="evidence" value="ECO:0007669"/>
    <property type="project" value="UniProtKB-KW"/>
</dbReference>
<dbReference type="Proteomes" id="UP001054902">
    <property type="component" value="Unassembled WGS sequence"/>
</dbReference>
<organism evidence="13 14">
    <name type="scientific">Chaetoceros tenuissimus</name>
    <dbReference type="NCBI Taxonomy" id="426638"/>
    <lineage>
        <taxon>Eukaryota</taxon>
        <taxon>Sar</taxon>
        <taxon>Stramenopiles</taxon>
        <taxon>Ochrophyta</taxon>
        <taxon>Bacillariophyta</taxon>
        <taxon>Coscinodiscophyceae</taxon>
        <taxon>Chaetocerotophycidae</taxon>
        <taxon>Chaetocerotales</taxon>
        <taxon>Chaetocerotaceae</taxon>
        <taxon>Chaetoceros</taxon>
    </lineage>
</organism>
<evidence type="ECO:0000256" key="2">
    <source>
        <dbReference type="ARBA" id="ARBA00005189"/>
    </source>
</evidence>
<keyword evidence="10" id="KW-0443">Lipid metabolism</keyword>
<accession>A0AAD3D8E9</accession>
<evidence type="ECO:0000256" key="9">
    <source>
        <dbReference type="ARBA" id="ARBA00023004"/>
    </source>
</evidence>
<evidence type="ECO:0000259" key="12">
    <source>
        <dbReference type="Pfam" id="PF00487"/>
    </source>
</evidence>
<reference evidence="13 14" key="1">
    <citation type="journal article" date="2021" name="Sci. Rep.">
        <title>The genome of the diatom Chaetoceros tenuissimus carries an ancient integrated fragment of an extant virus.</title>
        <authorList>
            <person name="Hongo Y."/>
            <person name="Kimura K."/>
            <person name="Takaki Y."/>
            <person name="Yoshida Y."/>
            <person name="Baba S."/>
            <person name="Kobayashi G."/>
            <person name="Nagasaki K."/>
            <person name="Hano T."/>
            <person name="Tomaru Y."/>
        </authorList>
    </citation>
    <scope>NUCLEOTIDE SEQUENCE [LARGE SCALE GENOMIC DNA]</scope>
    <source>
        <strain evidence="13 14">NIES-3715</strain>
    </source>
</reference>
<dbReference type="GO" id="GO:0016717">
    <property type="term" value="F:oxidoreductase activity, acting on paired donors, with oxidation of a pair of donors resulting in the reduction of molecular oxygen to two molecules of water"/>
    <property type="evidence" value="ECO:0007669"/>
    <property type="project" value="TreeGrafter"/>
</dbReference>
<keyword evidence="7" id="KW-1133">Transmembrane helix</keyword>
<evidence type="ECO:0000256" key="3">
    <source>
        <dbReference type="ARBA" id="ARBA00009295"/>
    </source>
</evidence>
<keyword evidence="11" id="KW-0472">Membrane</keyword>
<dbReference type="GO" id="GO:0016020">
    <property type="term" value="C:membrane"/>
    <property type="evidence" value="ECO:0007669"/>
    <property type="project" value="UniProtKB-SubCell"/>
</dbReference>
<evidence type="ECO:0000313" key="13">
    <source>
        <dbReference type="EMBL" id="GFH58710.1"/>
    </source>
</evidence>
<evidence type="ECO:0000313" key="14">
    <source>
        <dbReference type="Proteomes" id="UP001054902"/>
    </source>
</evidence>
<evidence type="ECO:0000256" key="5">
    <source>
        <dbReference type="ARBA" id="ARBA00022692"/>
    </source>
</evidence>